<accession>A0A1C3XU66</accession>
<protein>
    <submittedName>
        <fullName evidence="1">Uncharacterized protein</fullName>
    </submittedName>
</protein>
<dbReference type="EMBL" id="FMAI01000045">
    <property type="protein sequence ID" value="SCB55576.1"/>
    <property type="molecule type" value="Genomic_DNA"/>
</dbReference>
<evidence type="ECO:0000313" key="2">
    <source>
        <dbReference type="Proteomes" id="UP000199184"/>
    </source>
</evidence>
<organism evidence="1 2">
    <name type="scientific">Bradyrhizobium shewense</name>
    <dbReference type="NCBI Taxonomy" id="1761772"/>
    <lineage>
        <taxon>Bacteria</taxon>
        <taxon>Pseudomonadati</taxon>
        <taxon>Pseudomonadota</taxon>
        <taxon>Alphaproteobacteria</taxon>
        <taxon>Hyphomicrobiales</taxon>
        <taxon>Nitrobacteraceae</taxon>
        <taxon>Bradyrhizobium</taxon>
    </lineage>
</organism>
<proteinExistence type="predicted"/>
<name>A0A1C3XU66_9BRAD</name>
<reference evidence="2" key="1">
    <citation type="submission" date="2016-08" db="EMBL/GenBank/DDBJ databases">
        <authorList>
            <person name="Varghese N."/>
            <person name="Submissions Spin"/>
        </authorList>
    </citation>
    <scope>NUCLEOTIDE SEQUENCE [LARGE SCALE GENOMIC DNA]</scope>
    <source>
        <strain evidence="2">ERR11</strain>
    </source>
</reference>
<gene>
    <name evidence="1" type="ORF">GA0061098_104522</name>
</gene>
<dbReference type="Proteomes" id="UP000199184">
    <property type="component" value="Unassembled WGS sequence"/>
</dbReference>
<dbReference type="AlphaFoldDB" id="A0A1C3XU66"/>
<sequence>MSQLSKLNFDDDFSEAVAAEDAARWCLERKGDLEVWASLSPEGHEQELFTARLAWTQYPGDWPPSVRFVDPATGSLASPTAWPSGAGFRPPNDICANWTQEGYTTHPEWRTDPSKRLVIQGNALLLIVRILQHELDCNFAGRYRP</sequence>
<evidence type="ECO:0000313" key="1">
    <source>
        <dbReference type="EMBL" id="SCB55576.1"/>
    </source>
</evidence>
<keyword evidence="2" id="KW-1185">Reference proteome</keyword>